<dbReference type="EMBL" id="BPLR01017646">
    <property type="protein sequence ID" value="GIY93257.1"/>
    <property type="molecule type" value="Genomic_DNA"/>
</dbReference>
<sequence length="108" mass="12194">MAPQQNRLLNKQDPGMIEYRLLCIRSLMNNEHVTRSNVDEGEWRGIVHQEIVCPDHRLGLNDPKETIKTAERSLMNNEHLTHSNVDEGGGPGDGSPRDRLPRQSAGDE</sequence>
<keyword evidence="3" id="KW-1185">Reference proteome</keyword>
<dbReference type="AlphaFoldDB" id="A0AAV4XF47"/>
<evidence type="ECO:0000313" key="3">
    <source>
        <dbReference type="Proteomes" id="UP001054945"/>
    </source>
</evidence>
<organism evidence="2 3">
    <name type="scientific">Caerostris extrusa</name>
    <name type="common">Bark spider</name>
    <name type="synonym">Caerostris bankana</name>
    <dbReference type="NCBI Taxonomy" id="172846"/>
    <lineage>
        <taxon>Eukaryota</taxon>
        <taxon>Metazoa</taxon>
        <taxon>Ecdysozoa</taxon>
        <taxon>Arthropoda</taxon>
        <taxon>Chelicerata</taxon>
        <taxon>Arachnida</taxon>
        <taxon>Araneae</taxon>
        <taxon>Araneomorphae</taxon>
        <taxon>Entelegynae</taxon>
        <taxon>Araneoidea</taxon>
        <taxon>Araneidae</taxon>
        <taxon>Caerostris</taxon>
    </lineage>
</organism>
<reference evidence="2 3" key="1">
    <citation type="submission" date="2021-06" db="EMBL/GenBank/DDBJ databases">
        <title>Caerostris extrusa draft genome.</title>
        <authorList>
            <person name="Kono N."/>
            <person name="Arakawa K."/>
        </authorList>
    </citation>
    <scope>NUCLEOTIDE SEQUENCE [LARGE SCALE GENOMIC DNA]</scope>
</reference>
<evidence type="ECO:0000256" key="1">
    <source>
        <dbReference type="SAM" id="MobiDB-lite"/>
    </source>
</evidence>
<evidence type="ECO:0000313" key="2">
    <source>
        <dbReference type="EMBL" id="GIY93257.1"/>
    </source>
</evidence>
<name>A0AAV4XF47_CAEEX</name>
<gene>
    <name evidence="2" type="ORF">CEXT_420071</name>
</gene>
<accession>A0AAV4XF47</accession>
<feature type="region of interest" description="Disordered" evidence="1">
    <location>
        <begin position="70"/>
        <end position="108"/>
    </location>
</feature>
<protein>
    <submittedName>
        <fullName evidence="2">Uncharacterized protein</fullName>
    </submittedName>
</protein>
<dbReference type="Proteomes" id="UP001054945">
    <property type="component" value="Unassembled WGS sequence"/>
</dbReference>
<comment type="caution">
    <text evidence="2">The sequence shown here is derived from an EMBL/GenBank/DDBJ whole genome shotgun (WGS) entry which is preliminary data.</text>
</comment>
<proteinExistence type="predicted"/>